<feature type="transmembrane region" description="Helical" evidence="7">
    <location>
        <begin position="220"/>
        <end position="241"/>
    </location>
</feature>
<keyword evidence="2" id="KW-0813">Transport</keyword>
<dbReference type="PANTHER" id="PTHR43394:SF11">
    <property type="entry name" value="ATP-BINDING CASSETTE TRANSPORTER"/>
    <property type="match status" value="1"/>
</dbReference>
<evidence type="ECO:0000256" key="2">
    <source>
        <dbReference type="ARBA" id="ARBA00022448"/>
    </source>
</evidence>
<evidence type="ECO:0000256" key="6">
    <source>
        <dbReference type="ARBA" id="ARBA00023136"/>
    </source>
</evidence>
<evidence type="ECO:0000313" key="10">
    <source>
        <dbReference type="Proteomes" id="UP000247702"/>
    </source>
</evidence>
<keyword evidence="10" id="KW-1185">Reference proteome</keyword>
<evidence type="ECO:0000256" key="5">
    <source>
        <dbReference type="ARBA" id="ARBA00022989"/>
    </source>
</evidence>
<dbReference type="GO" id="GO:0015421">
    <property type="term" value="F:ABC-type oligopeptide transporter activity"/>
    <property type="evidence" value="ECO:0007669"/>
    <property type="project" value="TreeGrafter"/>
</dbReference>
<evidence type="ECO:0000256" key="4">
    <source>
        <dbReference type="ARBA" id="ARBA00022737"/>
    </source>
</evidence>
<evidence type="ECO:0000259" key="8">
    <source>
        <dbReference type="PROSITE" id="PS50929"/>
    </source>
</evidence>
<feature type="transmembrane region" description="Helical" evidence="7">
    <location>
        <begin position="116"/>
        <end position="139"/>
    </location>
</feature>
<evidence type="ECO:0000256" key="3">
    <source>
        <dbReference type="ARBA" id="ARBA00022692"/>
    </source>
</evidence>
<dbReference type="InterPro" id="IPR039421">
    <property type="entry name" value="Type_1_exporter"/>
</dbReference>
<protein>
    <recommendedName>
        <fullName evidence="8">ABC transmembrane type-1 domain-containing protein</fullName>
    </recommendedName>
</protein>
<feature type="transmembrane region" description="Helical" evidence="7">
    <location>
        <begin position="194"/>
        <end position="214"/>
    </location>
</feature>
<dbReference type="Gene3D" id="1.20.1560.10">
    <property type="entry name" value="ABC transporter type 1, transmembrane domain"/>
    <property type="match status" value="1"/>
</dbReference>
<proteinExistence type="predicted"/>
<sequence>MLDNSNDDNTVDMIQGTATAAISKRYADKSAINDIISYYEDNIEILVTDELSSASNKMSIFELIRKTMDKKVSYGVGLFSAMIDGGINPIFSVVLANLLNTYSIPDRNELLKSSRIFALYVLLIAAVSGVSGLLKYFLLERASERWAVRLRHMGFGNALRQPQSWFDKSENATGKVTTILISDTESAKILIGHFAGNVIIGLVSLLGGIIWALIVGWQLTLVGFGLIPVLFLFSELEGYVLQKYELKQKIATETAANEFYQGISSIRTVYSLSIENIMENKFHEALQKPFLIGSLKEFMISKKCL</sequence>
<dbReference type="Proteomes" id="UP000247702">
    <property type="component" value="Unassembled WGS sequence"/>
</dbReference>
<keyword evidence="6 7" id="KW-0472">Membrane</keyword>
<dbReference type="AlphaFoldDB" id="A0A2Z6Q8P9"/>
<dbReference type="PROSITE" id="PS50929">
    <property type="entry name" value="ABC_TM1F"/>
    <property type="match status" value="1"/>
</dbReference>
<name>A0A2Z6Q8P9_9GLOM</name>
<accession>A0A2Z6Q8P9</accession>
<comment type="caution">
    <text evidence="9">The sequence shown here is derived from an EMBL/GenBank/DDBJ whole genome shotgun (WGS) entry which is preliminary data.</text>
</comment>
<dbReference type="InterPro" id="IPR036640">
    <property type="entry name" value="ABC1_TM_sf"/>
</dbReference>
<dbReference type="SUPFAM" id="SSF90123">
    <property type="entry name" value="ABC transporter transmembrane region"/>
    <property type="match status" value="1"/>
</dbReference>
<evidence type="ECO:0000256" key="7">
    <source>
        <dbReference type="SAM" id="Phobius"/>
    </source>
</evidence>
<dbReference type="STRING" id="94130.A0A2Z6Q8P9"/>
<dbReference type="InterPro" id="IPR011527">
    <property type="entry name" value="ABC1_TM_dom"/>
</dbReference>
<dbReference type="EMBL" id="BEXD01000268">
    <property type="protein sequence ID" value="GBB85945.1"/>
    <property type="molecule type" value="Genomic_DNA"/>
</dbReference>
<evidence type="ECO:0000313" key="9">
    <source>
        <dbReference type="EMBL" id="GBB85945.1"/>
    </source>
</evidence>
<keyword evidence="4" id="KW-0677">Repeat</keyword>
<dbReference type="GO" id="GO:0090374">
    <property type="term" value="P:oligopeptide export from mitochondrion"/>
    <property type="evidence" value="ECO:0007669"/>
    <property type="project" value="TreeGrafter"/>
</dbReference>
<comment type="subcellular location">
    <subcellularLocation>
        <location evidence="1">Membrane</location>
        <topology evidence="1">Multi-pass membrane protein</topology>
    </subcellularLocation>
</comment>
<dbReference type="CDD" id="cd18578">
    <property type="entry name" value="ABC_6TM_Pgp_ABCB1_D2_like"/>
    <property type="match status" value="1"/>
</dbReference>
<dbReference type="GO" id="GO:0005743">
    <property type="term" value="C:mitochondrial inner membrane"/>
    <property type="evidence" value="ECO:0007669"/>
    <property type="project" value="TreeGrafter"/>
</dbReference>
<keyword evidence="5 7" id="KW-1133">Transmembrane helix</keyword>
<feature type="transmembrane region" description="Helical" evidence="7">
    <location>
        <begin position="72"/>
        <end position="96"/>
    </location>
</feature>
<feature type="domain" description="ABC transmembrane type-1" evidence="8">
    <location>
        <begin position="76"/>
        <end position="288"/>
    </location>
</feature>
<dbReference type="PANTHER" id="PTHR43394">
    <property type="entry name" value="ATP-DEPENDENT PERMEASE MDL1, MITOCHONDRIAL"/>
    <property type="match status" value="1"/>
</dbReference>
<reference evidence="9 10" key="1">
    <citation type="submission" date="2017-11" db="EMBL/GenBank/DDBJ databases">
        <title>The genome of Rhizophagus clarus HR1 reveals common genetic basis of auxotrophy among arbuscular mycorrhizal fungi.</title>
        <authorList>
            <person name="Kobayashi Y."/>
        </authorList>
    </citation>
    <scope>NUCLEOTIDE SEQUENCE [LARGE SCALE GENOMIC DNA]</scope>
    <source>
        <strain evidence="9 10">HR1</strain>
    </source>
</reference>
<evidence type="ECO:0000256" key="1">
    <source>
        <dbReference type="ARBA" id="ARBA00004141"/>
    </source>
</evidence>
<gene>
    <name evidence="9" type="ORF">RclHR1_12390007</name>
</gene>
<keyword evidence="3 7" id="KW-0812">Transmembrane</keyword>
<dbReference type="Pfam" id="PF00664">
    <property type="entry name" value="ABC_membrane"/>
    <property type="match status" value="1"/>
</dbReference>
<dbReference type="GO" id="GO:0005524">
    <property type="term" value="F:ATP binding"/>
    <property type="evidence" value="ECO:0007669"/>
    <property type="project" value="InterPro"/>
</dbReference>
<organism evidence="9 10">
    <name type="scientific">Rhizophagus clarus</name>
    <dbReference type="NCBI Taxonomy" id="94130"/>
    <lineage>
        <taxon>Eukaryota</taxon>
        <taxon>Fungi</taxon>
        <taxon>Fungi incertae sedis</taxon>
        <taxon>Mucoromycota</taxon>
        <taxon>Glomeromycotina</taxon>
        <taxon>Glomeromycetes</taxon>
        <taxon>Glomerales</taxon>
        <taxon>Glomeraceae</taxon>
        <taxon>Rhizophagus</taxon>
    </lineage>
</organism>